<dbReference type="Gene3D" id="3.30.1360.40">
    <property type="match status" value="1"/>
</dbReference>
<dbReference type="HAMAP" id="MF_00040">
    <property type="entry name" value="RRF"/>
    <property type="match status" value="1"/>
</dbReference>
<evidence type="ECO:0000313" key="7">
    <source>
        <dbReference type="Proteomes" id="UP000230922"/>
    </source>
</evidence>
<sequence length="185" mass="20734">MTEGIIDNHKAEFEKAVEHFVHELSGVRTGRANPAFLNTVMVESYGQLMPIGHMASITVSDATTLAISPWDKGQLGAIEKAIQQANLGLNPSNDGNIIRISLPKLTEERRKEMVKLIGQMAEKARVSIRNVREATIKELKKTKEDGKISEDDLESGKEKLQKQVDGYNEEIREYAEKKEKELMTV</sequence>
<keyword evidence="2 3" id="KW-0648">Protein biosynthesis</keyword>
<dbReference type="InterPro" id="IPR002661">
    <property type="entry name" value="Ribosome_recyc_fac"/>
</dbReference>
<dbReference type="GO" id="GO:0043023">
    <property type="term" value="F:ribosomal large subunit binding"/>
    <property type="evidence" value="ECO:0007669"/>
    <property type="project" value="TreeGrafter"/>
</dbReference>
<evidence type="ECO:0000256" key="3">
    <source>
        <dbReference type="HAMAP-Rule" id="MF_00040"/>
    </source>
</evidence>
<dbReference type="PANTHER" id="PTHR20982:SF3">
    <property type="entry name" value="MITOCHONDRIAL RIBOSOME RECYCLING FACTOR PSEUDO 1"/>
    <property type="match status" value="1"/>
</dbReference>
<accession>A0A2H0VC08</accession>
<reference evidence="7" key="1">
    <citation type="submission" date="2017-09" db="EMBL/GenBank/DDBJ databases">
        <title>Depth-based differentiation of microbial function through sediment-hosted aquifers and enrichment of novel symbionts in the deep terrestrial subsurface.</title>
        <authorList>
            <person name="Probst A.J."/>
            <person name="Ladd B."/>
            <person name="Jarett J.K."/>
            <person name="Geller-Mcgrath D.E."/>
            <person name="Sieber C.M.K."/>
            <person name="Emerson J.B."/>
            <person name="Anantharaman K."/>
            <person name="Thomas B.C."/>
            <person name="Malmstrom R."/>
            <person name="Stieglmeier M."/>
            <person name="Klingl A."/>
            <person name="Woyke T."/>
            <person name="Ryan C.M."/>
            <person name="Banfield J.F."/>
        </authorList>
    </citation>
    <scope>NUCLEOTIDE SEQUENCE [LARGE SCALE GENOMIC DNA]</scope>
</reference>
<organism evidence="6 7">
    <name type="scientific">Candidatus Doudnabacteria bacterium CG10_big_fil_rev_8_21_14_0_10_42_18</name>
    <dbReference type="NCBI Taxonomy" id="1974552"/>
    <lineage>
        <taxon>Bacteria</taxon>
        <taxon>Candidatus Doudnaibacteriota</taxon>
    </lineage>
</organism>
<evidence type="ECO:0000259" key="5">
    <source>
        <dbReference type="Pfam" id="PF01765"/>
    </source>
</evidence>
<dbReference type="PANTHER" id="PTHR20982">
    <property type="entry name" value="RIBOSOME RECYCLING FACTOR"/>
    <property type="match status" value="1"/>
</dbReference>
<feature type="region of interest" description="Disordered" evidence="4">
    <location>
        <begin position="142"/>
        <end position="161"/>
    </location>
</feature>
<proteinExistence type="inferred from homology"/>
<keyword evidence="3" id="KW-0963">Cytoplasm</keyword>
<dbReference type="CDD" id="cd00520">
    <property type="entry name" value="RRF"/>
    <property type="match status" value="1"/>
</dbReference>
<comment type="subcellular location">
    <subcellularLocation>
        <location evidence="3">Cytoplasm</location>
    </subcellularLocation>
</comment>
<dbReference type="AlphaFoldDB" id="A0A2H0VC08"/>
<evidence type="ECO:0000313" key="6">
    <source>
        <dbReference type="EMBL" id="PIR96634.1"/>
    </source>
</evidence>
<dbReference type="InterPro" id="IPR023584">
    <property type="entry name" value="Ribosome_recyc_fac_dom"/>
</dbReference>
<dbReference type="FunFam" id="3.30.1360.40:FF:000001">
    <property type="entry name" value="Ribosome-recycling factor"/>
    <property type="match status" value="1"/>
</dbReference>
<dbReference type="EMBL" id="PFAK01000001">
    <property type="protein sequence ID" value="PIR96634.1"/>
    <property type="molecule type" value="Genomic_DNA"/>
</dbReference>
<feature type="domain" description="Ribosome recycling factor" evidence="5">
    <location>
        <begin position="22"/>
        <end position="183"/>
    </location>
</feature>
<gene>
    <name evidence="3" type="primary">frr</name>
    <name evidence="6" type="ORF">COT92_00055</name>
</gene>
<evidence type="ECO:0000256" key="4">
    <source>
        <dbReference type="SAM" id="MobiDB-lite"/>
    </source>
</evidence>
<name>A0A2H0VC08_9BACT</name>
<dbReference type="NCBIfam" id="TIGR00496">
    <property type="entry name" value="frr"/>
    <property type="match status" value="1"/>
</dbReference>
<protein>
    <recommendedName>
        <fullName evidence="3">Ribosome-recycling factor</fullName>
        <shortName evidence="3">RRF</shortName>
    </recommendedName>
    <alternativeName>
        <fullName evidence="3">Ribosome-releasing factor</fullName>
    </alternativeName>
</protein>
<dbReference type="GO" id="GO:0005737">
    <property type="term" value="C:cytoplasm"/>
    <property type="evidence" value="ECO:0007669"/>
    <property type="project" value="UniProtKB-SubCell"/>
</dbReference>
<comment type="function">
    <text evidence="3">Responsible for the release of ribosomes from messenger RNA at the termination of protein biosynthesis. May increase the efficiency of translation by recycling ribosomes from one round of translation to another.</text>
</comment>
<dbReference type="InterPro" id="IPR036191">
    <property type="entry name" value="RRF_sf"/>
</dbReference>
<evidence type="ECO:0000256" key="2">
    <source>
        <dbReference type="ARBA" id="ARBA00022917"/>
    </source>
</evidence>
<dbReference type="Gene3D" id="1.10.132.20">
    <property type="entry name" value="Ribosome-recycling factor"/>
    <property type="match status" value="1"/>
</dbReference>
<comment type="caution">
    <text evidence="6">The sequence shown here is derived from an EMBL/GenBank/DDBJ whole genome shotgun (WGS) entry which is preliminary data.</text>
</comment>
<dbReference type="GO" id="GO:0006415">
    <property type="term" value="P:translational termination"/>
    <property type="evidence" value="ECO:0007669"/>
    <property type="project" value="UniProtKB-UniRule"/>
</dbReference>
<comment type="similarity">
    <text evidence="1 3">Belongs to the RRF family.</text>
</comment>
<dbReference type="Proteomes" id="UP000230922">
    <property type="component" value="Unassembled WGS sequence"/>
</dbReference>
<dbReference type="SUPFAM" id="SSF55194">
    <property type="entry name" value="Ribosome recycling factor, RRF"/>
    <property type="match status" value="1"/>
</dbReference>
<evidence type="ECO:0000256" key="1">
    <source>
        <dbReference type="ARBA" id="ARBA00005912"/>
    </source>
</evidence>
<dbReference type="Pfam" id="PF01765">
    <property type="entry name" value="RRF"/>
    <property type="match status" value="1"/>
</dbReference>